<gene>
    <name evidence="6" type="primary">MsrA</name>
    <name evidence="6" type="ORF">CDAR_310941</name>
</gene>
<dbReference type="EC" id="1.8.4.11" evidence="2"/>
<reference evidence="6 7" key="1">
    <citation type="submission" date="2021-06" db="EMBL/GenBank/DDBJ databases">
        <title>Caerostris darwini draft genome.</title>
        <authorList>
            <person name="Kono N."/>
            <person name="Arakawa K."/>
        </authorList>
    </citation>
    <scope>NUCLEOTIDE SEQUENCE [LARGE SCALE GENOMIC DNA]</scope>
</reference>
<dbReference type="PANTHER" id="PTHR43774:SF1">
    <property type="entry name" value="PEPTIDE METHIONINE SULFOXIDE REDUCTASE MSRA 2"/>
    <property type="match status" value="1"/>
</dbReference>
<keyword evidence="7" id="KW-1185">Reference proteome</keyword>
<name>A0AAV4WUG1_9ARAC</name>
<dbReference type="Pfam" id="PF01625">
    <property type="entry name" value="PMSR"/>
    <property type="match status" value="1"/>
</dbReference>
<dbReference type="Gene3D" id="3.30.1060.10">
    <property type="entry name" value="Peptide methionine sulphoxide reductase MsrA"/>
    <property type="match status" value="1"/>
</dbReference>
<evidence type="ECO:0000256" key="2">
    <source>
        <dbReference type="ARBA" id="ARBA00012502"/>
    </source>
</evidence>
<dbReference type="Proteomes" id="UP001054837">
    <property type="component" value="Unassembled WGS sequence"/>
</dbReference>
<proteinExistence type="inferred from homology"/>
<comment type="similarity">
    <text evidence="1">Belongs to the MsrA Met sulfoxide reductase family.</text>
</comment>
<evidence type="ECO:0000256" key="4">
    <source>
        <dbReference type="ARBA" id="ARBA00030643"/>
    </source>
</evidence>
<dbReference type="SUPFAM" id="SSF55068">
    <property type="entry name" value="Peptide methionine sulfoxide reductase"/>
    <property type="match status" value="1"/>
</dbReference>
<evidence type="ECO:0000256" key="1">
    <source>
        <dbReference type="ARBA" id="ARBA00005591"/>
    </source>
</evidence>
<feature type="domain" description="Peptide methionine sulphoxide reductase MsrA" evidence="5">
    <location>
        <begin position="9"/>
        <end position="122"/>
    </location>
</feature>
<dbReference type="AlphaFoldDB" id="A0AAV4WUG1"/>
<dbReference type="PANTHER" id="PTHR43774">
    <property type="entry name" value="PEPTIDE METHIONINE SULFOXIDE REDUCTASE"/>
    <property type="match status" value="1"/>
</dbReference>
<evidence type="ECO:0000313" key="6">
    <source>
        <dbReference type="EMBL" id="GIY85899.1"/>
    </source>
</evidence>
<dbReference type="GO" id="GO:0008113">
    <property type="term" value="F:peptide-methionine (S)-S-oxide reductase activity"/>
    <property type="evidence" value="ECO:0007669"/>
    <property type="project" value="UniProtKB-EC"/>
</dbReference>
<dbReference type="EMBL" id="BPLQ01015110">
    <property type="protein sequence ID" value="GIY85899.1"/>
    <property type="molecule type" value="Genomic_DNA"/>
</dbReference>
<dbReference type="InterPro" id="IPR036509">
    <property type="entry name" value="Met_Sox_Rdtase_MsrA_sf"/>
</dbReference>
<keyword evidence="3" id="KW-0560">Oxidoreductase</keyword>
<organism evidence="6 7">
    <name type="scientific">Caerostris darwini</name>
    <dbReference type="NCBI Taxonomy" id="1538125"/>
    <lineage>
        <taxon>Eukaryota</taxon>
        <taxon>Metazoa</taxon>
        <taxon>Ecdysozoa</taxon>
        <taxon>Arthropoda</taxon>
        <taxon>Chelicerata</taxon>
        <taxon>Arachnida</taxon>
        <taxon>Araneae</taxon>
        <taxon>Araneomorphae</taxon>
        <taxon>Entelegynae</taxon>
        <taxon>Araneoidea</taxon>
        <taxon>Araneidae</taxon>
        <taxon>Caerostris</taxon>
    </lineage>
</organism>
<protein>
    <recommendedName>
        <fullName evidence="2">peptide-methionine (S)-S-oxide reductase</fullName>
        <ecNumber evidence="2">1.8.4.11</ecNumber>
    </recommendedName>
    <alternativeName>
        <fullName evidence="4">Peptide-methionine (S)-S-oxide reductase</fullName>
    </alternativeName>
</protein>
<dbReference type="InterPro" id="IPR002569">
    <property type="entry name" value="Met_Sox_Rdtase_MsrA_dom"/>
</dbReference>
<evidence type="ECO:0000313" key="7">
    <source>
        <dbReference type="Proteomes" id="UP001054837"/>
    </source>
</evidence>
<sequence length="236" mass="27096">MLSLGANPGFCRPGSGTAEGLDPAPIYPKVNDHTEAVEVTFDPSVLSYEDLLSLFWQFHDPCSCSKRQYMSAIFHTSDRQKQMAQDSKKRHEIQLGKSVTTQIQPLDVFHEAEDYHQKYFLRIYHRTFYHGLPKQDPLKSTRDARLNGYLSGHRSLEDMQNDEHISDLTDEQLLYVKRHMAGEEKAPTVEPFIRTVTTVGWNFIKKTMEHSYNNFTFSSELGNKIPFLHLSAGQSP</sequence>
<evidence type="ECO:0000259" key="5">
    <source>
        <dbReference type="Pfam" id="PF01625"/>
    </source>
</evidence>
<accession>A0AAV4WUG1</accession>
<comment type="caution">
    <text evidence="6">The sequence shown here is derived from an EMBL/GenBank/DDBJ whole genome shotgun (WGS) entry which is preliminary data.</text>
</comment>
<evidence type="ECO:0000256" key="3">
    <source>
        <dbReference type="ARBA" id="ARBA00023002"/>
    </source>
</evidence>